<protein>
    <recommendedName>
        <fullName evidence="7">C2H2-type domain-containing protein</fullName>
    </recommendedName>
</protein>
<gene>
    <name evidence="8" type="ORF">g.44644</name>
</gene>
<evidence type="ECO:0000256" key="1">
    <source>
        <dbReference type="ARBA" id="ARBA00022723"/>
    </source>
</evidence>
<evidence type="ECO:0000256" key="6">
    <source>
        <dbReference type="SAM" id="MobiDB-lite"/>
    </source>
</evidence>
<organism evidence="8">
    <name type="scientific">Cuerna arida</name>
    <dbReference type="NCBI Taxonomy" id="1464854"/>
    <lineage>
        <taxon>Eukaryota</taxon>
        <taxon>Metazoa</taxon>
        <taxon>Ecdysozoa</taxon>
        <taxon>Arthropoda</taxon>
        <taxon>Hexapoda</taxon>
        <taxon>Insecta</taxon>
        <taxon>Pterygota</taxon>
        <taxon>Neoptera</taxon>
        <taxon>Paraneoptera</taxon>
        <taxon>Hemiptera</taxon>
        <taxon>Auchenorrhyncha</taxon>
        <taxon>Membracoidea</taxon>
        <taxon>Cicadellidae</taxon>
        <taxon>Cicadellinae</taxon>
        <taxon>Proconiini</taxon>
        <taxon>Cuerna</taxon>
    </lineage>
</organism>
<dbReference type="InterPro" id="IPR013087">
    <property type="entry name" value="Znf_C2H2_type"/>
</dbReference>
<feature type="domain" description="C2H2-type" evidence="7">
    <location>
        <begin position="68"/>
        <end position="96"/>
    </location>
</feature>
<sequence>PQYDGLPVQDPTRSSMMDPLRPPMLEPPRTSMLDPNKQFHCYKCERSYMTKGALQRHLKYECQNYRLFTCPVCGKTFKRSCHVKNHVWSVHSMNPNIAPSYPEHPVPYESTTGVVKSTRKRPSPKKTKSEEVKST</sequence>
<accession>A0A1B6FL55</accession>
<dbReference type="EMBL" id="GECZ01018847">
    <property type="protein sequence ID" value="JAS50922.1"/>
    <property type="molecule type" value="Transcribed_RNA"/>
</dbReference>
<reference evidence="8" key="1">
    <citation type="submission" date="2015-11" db="EMBL/GenBank/DDBJ databases">
        <title>De novo transcriptome assembly of four potential Pierce s Disease insect vectors from Arizona vineyards.</title>
        <authorList>
            <person name="Tassone E.E."/>
        </authorList>
    </citation>
    <scope>NUCLEOTIDE SEQUENCE</scope>
</reference>
<keyword evidence="3 5" id="KW-0863">Zinc-finger</keyword>
<dbReference type="SUPFAM" id="SSF57667">
    <property type="entry name" value="beta-beta-alpha zinc fingers"/>
    <property type="match status" value="1"/>
</dbReference>
<evidence type="ECO:0000256" key="5">
    <source>
        <dbReference type="PROSITE-ProRule" id="PRU00042"/>
    </source>
</evidence>
<dbReference type="GO" id="GO:0008270">
    <property type="term" value="F:zinc ion binding"/>
    <property type="evidence" value="ECO:0007669"/>
    <property type="project" value="UniProtKB-KW"/>
</dbReference>
<feature type="region of interest" description="Disordered" evidence="6">
    <location>
        <begin position="99"/>
        <end position="135"/>
    </location>
</feature>
<dbReference type="Pfam" id="PF00096">
    <property type="entry name" value="zf-C2H2"/>
    <property type="match status" value="2"/>
</dbReference>
<dbReference type="Gene3D" id="3.30.160.60">
    <property type="entry name" value="Classic Zinc Finger"/>
    <property type="match status" value="1"/>
</dbReference>
<evidence type="ECO:0000256" key="3">
    <source>
        <dbReference type="ARBA" id="ARBA00022771"/>
    </source>
</evidence>
<feature type="region of interest" description="Disordered" evidence="6">
    <location>
        <begin position="1"/>
        <end position="20"/>
    </location>
</feature>
<dbReference type="FunFam" id="3.30.160.60:FF:000100">
    <property type="entry name" value="Zinc finger 45-like"/>
    <property type="match status" value="1"/>
</dbReference>
<evidence type="ECO:0000259" key="7">
    <source>
        <dbReference type="PROSITE" id="PS50157"/>
    </source>
</evidence>
<proteinExistence type="predicted"/>
<dbReference type="AlphaFoldDB" id="A0A1B6FL55"/>
<name>A0A1B6FL55_9HEMI</name>
<keyword evidence="2" id="KW-0677">Repeat</keyword>
<keyword evidence="4" id="KW-0862">Zinc</keyword>
<evidence type="ECO:0000256" key="4">
    <source>
        <dbReference type="ARBA" id="ARBA00022833"/>
    </source>
</evidence>
<feature type="non-terminal residue" evidence="8">
    <location>
        <position position="1"/>
    </location>
</feature>
<keyword evidence="1" id="KW-0479">Metal-binding</keyword>
<evidence type="ECO:0000256" key="2">
    <source>
        <dbReference type="ARBA" id="ARBA00022737"/>
    </source>
</evidence>
<dbReference type="PROSITE" id="PS00028">
    <property type="entry name" value="ZINC_FINGER_C2H2_1"/>
    <property type="match status" value="1"/>
</dbReference>
<dbReference type="SMART" id="SM00355">
    <property type="entry name" value="ZnF_C2H2"/>
    <property type="match status" value="2"/>
</dbReference>
<evidence type="ECO:0000313" key="8">
    <source>
        <dbReference type="EMBL" id="JAS50922.1"/>
    </source>
</evidence>
<dbReference type="PROSITE" id="PS50157">
    <property type="entry name" value="ZINC_FINGER_C2H2_2"/>
    <property type="match status" value="1"/>
</dbReference>
<feature type="compositionally biased region" description="Basic residues" evidence="6">
    <location>
        <begin position="117"/>
        <end position="126"/>
    </location>
</feature>
<dbReference type="InterPro" id="IPR036236">
    <property type="entry name" value="Znf_C2H2_sf"/>
</dbReference>